<dbReference type="EMBL" id="KK365143">
    <property type="protein sequence ID" value="KCZ81428.1"/>
    <property type="molecule type" value="Genomic_DNA"/>
</dbReference>
<dbReference type="HOGENOM" id="CLU_2867230_0_0_1"/>
<accession>A0A059F2C0</accession>
<evidence type="ECO:0000313" key="1">
    <source>
        <dbReference type="EMBL" id="KCZ81428.1"/>
    </source>
</evidence>
<name>A0A059F2C0_9MICR</name>
<reference evidence="1 2" key="2">
    <citation type="submission" date="2014-03" db="EMBL/GenBank/DDBJ databases">
        <title>The Genome Sequence of Anncaliia algerae insect isolate PRA339.</title>
        <authorList>
            <consortium name="The Broad Institute Genome Sequencing Platform"/>
            <consortium name="The Broad Institute Genome Sequencing Center for Infectious Disease"/>
            <person name="Cuomo C."/>
            <person name="Becnel J."/>
            <person name="Sanscrainte N."/>
            <person name="Walker B."/>
            <person name="Young S.K."/>
            <person name="Zeng Q."/>
            <person name="Gargeya S."/>
            <person name="Fitzgerald M."/>
            <person name="Haas B."/>
            <person name="Abouelleil A."/>
            <person name="Alvarado L."/>
            <person name="Arachchi H.M."/>
            <person name="Berlin A.M."/>
            <person name="Chapman S.B."/>
            <person name="Dewar J."/>
            <person name="Goldberg J."/>
            <person name="Griggs A."/>
            <person name="Gujja S."/>
            <person name="Hansen M."/>
            <person name="Howarth C."/>
            <person name="Imamovic A."/>
            <person name="Larimer J."/>
            <person name="McCowan C."/>
            <person name="Murphy C."/>
            <person name="Neiman D."/>
            <person name="Pearson M."/>
            <person name="Priest M."/>
            <person name="Roberts A."/>
            <person name="Saif S."/>
            <person name="Shea T."/>
            <person name="Sisk P."/>
            <person name="Sykes S."/>
            <person name="Wortman J."/>
            <person name="Nusbaum C."/>
            <person name="Birren B."/>
        </authorList>
    </citation>
    <scope>NUCLEOTIDE SEQUENCE [LARGE SCALE GENOMIC DNA]</scope>
    <source>
        <strain evidence="1 2">PRA339</strain>
    </source>
</reference>
<dbReference type="VEuPathDB" id="MicrosporidiaDB:H312_01183"/>
<organism evidence="1 2">
    <name type="scientific">Anncaliia algerae PRA339</name>
    <dbReference type="NCBI Taxonomy" id="1288291"/>
    <lineage>
        <taxon>Eukaryota</taxon>
        <taxon>Fungi</taxon>
        <taxon>Fungi incertae sedis</taxon>
        <taxon>Microsporidia</taxon>
        <taxon>Tubulinosematoidea</taxon>
        <taxon>Tubulinosematidae</taxon>
        <taxon>Anncaliia</taxon>
    </lineage>
</organism>
<evidence type="ECO:0000313" key="2">
    <source>
        <dbReference type="Proteomes" id="UP000030655"/>
    </source>
</evidence>
<dbReference type="AlphaFoldDB" id="A0A059F2C0"/>
<proteinExistence type="predicted"/>
<keyword evidence="2" id="KW-1185">Reference proteome</keyword>
<dbReference type="OrthoDB" id="2200427at2759"/>
<protein>
    <submittedName>
        <fullName evidence="1">Uncharacterized protein</fullName>
    </submittedName>
</protein>
<gene>
    <name evidence="1" type="ORF">H312_01183</name>
</gene>
<sequence>MKVKSKLSSINLRVFKCTYNKCRNTRLITSGSKLHFINISIDKFLKIIYTYVFNFNNYQAMNFC</sequence>
<reference evidence="2" key="1">
    <citation type="submission" date="2013-02" db="EMBL/GenBank/DDBJ databases">
        <authorList>
            <consortium name="The Broad Institute Genome Sequencing Platform"/>
            <person name="Cuomo C."/>
            <person name="Becnel J."/>
            <person name="Sanscrainte N."/>
            <person name="Walker B."/>
            <person name="Young S.K."/>
            <person name="Zeng Q."/>
            <person name="Gargeya S."/>
            <person name="Fitzgerald M."/>
            <person name="Haas B."/>
            <person name="Abouelleil A."/>
            <person name="Alvarado L."/>
            <person name="Arachchi H.M."/>
            <person name="Berlin A.M."/>
            <person name="Chapman S.B."/>
            <person name="Dewar J."/>
            <person name="Goldberg J."/>
            <person name="Griggs A."/>
            <person name="Gujja S."/>
            <person name="Hansen M."/>
            <person name="Howarth C."/>
            <person name="Imamovic A."/>
            <person name="Larimer J."/>
            <person name="McCowan C."/>
            <person name="Murphy C."/>
            <person name="Neiman D."/>
            <person name="Pearson M."/>
            <person name="Priest M."/>
            <person name="Roberts A."/>
            <person name="Saif S."/>
            <person name="Shea T."/>
            <person name="Sisk P."/>
            <person name="Sykes S."/>
            <person name="Wortman J."/>
            <person name="Nusbaum C."/>
            <person name="Birren B."/>
        </authorList>
    </citation>
    <scope>NUCLEOTIDE SEQUENCE [LARGE SCALE GENOMIC DNA]</scope>
    <source>
        <strain evidence="2">PRA339</strain>
    </source>
</reference>
<dbReference type="Proteomes" id="UP000030655">
    <property type="component" value="Unassembled WGS sequence"/>
</dbReference>